<reference evidence="7 8" key="1">
    <citation type="submission" date="2023-08" db="EMBL/GenBank/DDBJ databases">
        <title>The draft genome sequence of Paracraurococcus sp. LOR1-02.</title>
        <authorList>
            <person name="Kingkaew E."/>
            <person name="Tanasupawat S."/>
        </authorList>
    </citation>
    <scope>NUCLEOTIDE SEQUENCE [LARGE SCALE GENOMIC DNA]</scope>
    <source>
        <strain evidence="7 8">LOR1-02</strain>
    </source>
</reference>
<keyword evidence="2" id="KW-1003">Cell membrane</keyword>
<keyword evidence="4 6" id="KW-1133">Transmembrane helix</keyword>
<feature type="transmembrane region" description="Helical" evidence="6">
    <location>
        <begin position="183"/>
        <end position="205"/>
    </location>
</feature>
<dbReference type="Pfam" id="PF02653">
    <property type="entry name" value="BPD_transp_2"/>
    <property type="match status" value="1"/>
</dbReference>
<evidence type="ECO:0000256" key="2">
    <source>
        <dbReference type="ARBA" id="ARBA00022475"/>
    </source>
</evidence>
<evidence type="ECO:0000256" key="4">
    <source>
        <dbReference type="ARBA" id="ARBA00022989"/>
    </source>
</evidence>
<feature type="transmembrane region" description="Helical" evidence="6">
    <location>
        <begin position="262"/>
        <end position="282"/>
    </location>
</feature>
<dbReference type="PANTHER" id="PTHR30482:SF17">
    <property type="entry name" value="ABC TRANSPORTER ATP-BINDING PROTEIN"/>
    <property type="match status" value="1"/>
</dbReference>
<evidence type="ECO:0000313" key="8">
    <source>
        <dbReference type="Proteomes" id="UP001243009"/>
    </source>
</evidence>
<comment type="caution">
    <text evidence="7">The sequence shown here is derived from an EMBL/GenBank/DDBJ whole genome shotgun (WGS) entry which is preliminary data.</text>
</comment>
<dbReference type="InterPro" id="IPR043428">
    <property type="entry name" value="LivM-like"/>
</dbReference>
<dbReference type="InterPro" id="IPR001851">
    <property type="entry name" value="ABC_transp_permease"/>
</dbReference>
<feature type="transmembrane region" description="Helical" evidence="6">
    <location>
        <begin position="239"/>
        <end position="256"/>
    </location>
</feature>
<keyword evidence="8" id="KW-1185">Reference proteome</keyword>
<evidence type="ECO:0000256" key="1">
    <source>
        <dbReference type="ARBA" id="ARBA00004651"/>
    </source>
</evidence>
<evidence type="ECO:0000256" key="6">
    <source>
        <dbReference type="SAM" id="Phobius"/>
    </source>
</evidence>
<evidence type="ECO:0000256" key="5">
    <source>
        <dbReference type="ARBA" id="ARBA00023136"/>
    </source>
</evidence>
<dbReference type="RefSeq" id="WP_305104777.1">
    <property type="nucleotide sequence ID" value="NZ_JAUTWS010000014.1"/>
</dbReference>
<dbReference type="EMBL" id="JAUTWS010000014">
    <property type="protein sequence ID" value="MDO9709910.1"/>
    <property type="molecule type" value="Genomic_DNA"/>
</dbReference>
<feature type="transmembrane region" description="Helical" evidence="6">
    <location>
        <begin position="50"/>
        <end position="69"/>
    </location>
</feature>
<protein>
    <submittedName>
        <fullName evidence="7">Branched-chain amino acid ABC transporter permease</fullName>
    </submittedName>
</protein>
<proteinExistence type="predicted"/>
<feature type="transmembrane region" description="Helical" evidence="6">
    <location>
        <begin position="21"/>
        <end position="38"/>
    </location>
</feature>
<gene>
    <name evidence="7" type="ORF">Q7A36_16275</name>
</gene>
<sequence>MTTEMLALLNGPQTLGRGPGFWGSFLLVIAVAAAFPLFGDEFAVGNTAYFLLWVFMALGLCVMWGYCGMLSFGQTFFFGIGGYAYGVLAINLGGQDGTTFLALALAVCLAAAAAGILGYFMIWGRIGGVFFGIVTLSITLALAFFLGQTAGPQWRIGGARLNGFNGMQGMEPLNMPWLEESTLYFEGAALYWLVLGMLVLVYLLLRILVNSRFGNVLVAIREDPLRAELLGYDVRRFQLAAFVIGSALAGLSGALYTSWGQFIAPSIIGLPFAAMPIVWVAFSGRSDLTATLVGTLVFLAAYQTITVYSQQAALVLTGTLLLAVVLVAPQGFVIGLVQGIRRAATGRRRRPAAAAVAREVAR</sequence>
<name>A0ABT9E1D3_9PROT</name>
<accession>A0ABT9E1D3</accession>
<evidence type="ECO:0000313" key="7">
    <source>
        <dbReference type="EMBL" id="MDO9709910.1"/>
    </source>
</evidence>
<feature type="transmembrane region" description="Helical" evidence="6">
    <location>
        <begin position="100"/>
        <end position="122"/>
    </location>
</feature>
<dbReference type="Proteomes" id="UP001243009">
    <property type="component" value="Unassembled WGS sequence"/>
</dbReference>
<keyword evidence="3 6" id="KW-0812">Transmembrane</keyword>
<feature type="transmembrane region" description="Helical" evidence="6">
    <location>
        <begin position="314"/>
        <end position="340"/>
    </location>
</feature>
<feature type="transmembrane region" description="Helical" evidence="6">
    <location>
        <begin position="289"/>
        <end position="308"/>
    </location>
</feature>
<dbReference type="CDD" id="cd06581">
    <property type="entry name" value="TM_PBP1_LivM_like"/>
    <property type="match status" value="1"/>
</dbReference>
<evidence type="ECO:0000256" key="3">
    <source>
        <dbReference type="ARBA" id="ARBA00022692"/>
    </source>
</evidence>
<feature type="transmembrane region" description="Helical" evidence="6">
    <location>
        <begin position="76"/>
        <end position="94"/>
    </location>
</feature>
<organism evidence="7 8">
    <name type="scientific">Paracraurococcus lichenis</name>
    <dbReference type="NCBI Taxonomy" id="3064888"/>
    <lineage>
        <taxon>Bacteria</taxon>
        <taxon>Pseudomonadati</taxon>
        <taxon>Pseudomonadota</taxon>
        <taxon>Alphaproteobacteria</taxon>
        <taxon>Acetobacterales</taxon>
        <taxon>Roseomonadaceae</taxon>
        <taxon>Paracraurococcus</taxon>
    </lineage>
</organism>
<feature type="transmembrane region" description="Helical" evidence="6">
    <location>
        <begin position="129"/>
        <end position="147"/>
    </location>
</feature>
<dbReference type="PANTHER" id="PTHR30482">
    <property type="entry name" value="HIGH-AFFINITY BRANCHED-CHAIN AMINO ACID TRANSPORT SYSTEM PERMEASE"/>
    <property type="match status" value="1"/>
</dbReference>
<keyword evidence="5 6" id="KW-0472">Membrane</keyword>
<comment type="subcellular location">
    <subcellularLocation>
        <location evidence="1">Cell membrane</location>
        <topology evidence="1">Multi-pass membrane protein</topology>
    </subcellularLocation>
</comment>